<comment type="similarity">
    <text evidence="1">Belongs to the zinc-containing alcohol dehydrogenase family.</text>
</comment>
<dbReference type="InterPro" id="IPR011032">
    <property type="entry name" value="GroES-like_sf"/>
</dbReference>
<feature type="compositionally biased region" description="Polar residues" evidence="6">
    <location>
        <begin position="382"/>
        <end position="401"/>
    </location>
</feature>
<dbReference type="STRING" id="60172.A0A1V6QXT8"/>
<keyword evidence="9" id="KW-1185">Reference proteome</keyword>
<evidence type="ECO:0000256" key="2">
    <source>
        <dbReference type="ARBA" id="ARBA00011245"/>
    </source>
</evidence>
<gene>
    <name evidence="8" type="ORF">PENSOL_c030G07853</name>
</gene>
<organism evidence="8 9">
    <name type="scientific">Penicillium solitum</name>
    <dbReference type="NCBI Taxonomy" id="60172"/>
    <lineage>
        <taxon>Eukaryota</taxon>
        <taxon>Fungi</taxon>
        <taxon>Dikarya</taxon>
        <taxon>Ascomycota</taxon>
        <taxon>Pezizomycotina</taxon>
        <taxon>Eurotiomycetes</taxon>
        <taxon>Eurotiomycetidae</taxon>
        <taxon>Eurotiales</taxon>
        <taxon>Aspergillaceae</taxon>
        <taxon>Penicillium</taxon>
    </lineage>
</organism>
<dbReference type="Gene3D" id="3.90.180.10">
    <property type="entry name" value="Medium-chain alcohol dehydrogenases, catalytic domain"/>
    <property type="match status" value="1"/>
</dbReference>
<dbReference type="Pfam" id="PF00107">
    <property type="entry name" value="ADH_zinc_N"/>
    <property type="match status" value="1"/>
</dbReference>
<dbReference type="Proteomes" id="UP000191612">
    <property type="component" value="Unassembled WGS sequence"/>
</dbReference>
<evidence type="ECO:0000256" key="1">
    <source>
        <dbReference type="ARBA" id="ARBA00008072"/>
    </source>
</evidence>
<feature type="region of interest" description="Disordered" evidence="6">
    <location>
        <begin position="524"/>
        <end position="554"/>
    </location>
</feature>
<keyword evidence="5" id="KW-0560">Oxidoreductase</keyword>
<feature type="compositionally biased region" description="Low complexity" evidence="6">
    <location>
        <begin position="694"/>
        <end position="714"/>
    </location>
</feature>
<evidence type="ECO:0000256" key="5">
    <source>
        <dbReference type="ARBA" id="ARBA00023002"/>
    </source>
</evidence>
<dbReference type="AlphaFoldDB" id="A0A1V6QXT8"/>
<dbReference type="Gene3D" id="3.40.50.720">
    <property type="entry name" value="NAD(P)-binding Rossmann-like Domain"/>
    <property type="match status" value="1"/>
</dbReference>
<evidence type="ECO:0000256" key="6">
    <source>
        <dbReference type="SAM" id="MobiDB-lite"/>
    </source>
</evidence>
<accession>A0A1V6QXT8</accession>
<evidence type="ECO:0000313" key="9">
    <source>
        <dbReference type="Proteomes" id="UP000191612"/>
    </source>
</evidence>
<dbReference type="SUPFAM" id="SSF50129">
    <property type="entry name" value="GroES-like"/>
    <property type="match status" value="1"/>
</dbReference>
<dbReference type="InterPro" id="IPR020843">
    <property type="entry name" value="ER"/>
</dbReference>
<dbReference type="InterPro" id="IPR013149">
    <property type="entry name" value="ADH-like_C"/>
</dbReference>
<feature type="region of interest" description="Disordered" evidence="6">
    <location>
        <begin position="680"/>
        <end position="722"/>
    </location>
</feature>
<dbReference type="InterPro" id="IPR047122">
    <property type="entry name" value="Trans-enoyl_RdTase-like"/>
</dbReference>
<reference evidence="9" key="1">
    <citation type="journal article" date="2017" name="Nat. Microbiol.">
        <title>Global analysis of biosynthetic gene clusters reveals vast potential of secondary metabolite production in Penicillium species.</title>
        <authorList>
            <person name="Nielsen J.C."/>
            <person name="Grijseels S."/>
            <person name="Prigent S."/>
            <person name="Ji B."/>
            <person name="Dainat J."/>
            <person name="Nielsen K.F."/>
            <person name="Frisvad J.C."/>
            <person name="Workman M."/>
            <person name="Nielsen J."/>
        </authorList>
    </citation>
    <scope>NUCLEOTIDE SEQUENCE [LARGE SCALE GENOMIC DNA]</scope>
    <source>
        <strain evidence="9">IBT 29525</strain>
    </source>
</reference>
<dbReference type="GO" id="GO:0016651">
    <property type="term" value="F:oxidoreductase activity, acting on NAD(P)H"/>
    <property type="evidence" value="ECO:0007669"/>
    <property type="project" value="InterPro"/>
</dbReference>
<feature type="domain" description="Enoyl reductase (ER)" evidence="7">
    <location>
        <begin position="20"/>
        <end position="338"/>
    </location>
</feature>
<dbReference type="SMART" id="SM00829">
    <property type="entry name" value="PKS_ER"/>
    <property type="match status" value="1"/>
</dbReference>
<dbReference type="GO" id="GO:0000166">
    <property type="term" value="F:nucleotide binding"/>
    <property type="evidence" value="ECO:0007669"/>
    <property type="project" value="UniProtKB-KW"/>
</dbReference>
<dbReference type="EMBL" id="MDYO01000030">
    <property type="protein sequence ID" value="OQD93816.1"/>
    <property type="molecule type" value="Genomic_DNA"/>
</dbReference>
<sequence length="843" mass="90194">MTFVESPQLPQFQTAVVAQGPGKLGIQHNVPIPTLTSDMALVKTAAVAINPADAKMLDYSAAPGAIHGYDFAGTVVALGENVRAGLAVGDRVAGFVHGMNCLQPEIGAFAEYVGATADLLLKIPDSLSFEEAATLGVGMGTAAFGLFHELRIPASLEQLTKANGDASKGEFVLVAGGSTATGTRAIQLLKLAGLRPIATCSPAHFDLALKFGADKVFDYHSADCASDIRAYTKGQLAYALDCVSLADTTELCYKAIGRAGGRYVSLEPFRAAVTQTRPTVEPSWLMVLSLFGHEVALDGDYGRPARPEYRQFGAEAFAAVQALVDRGLIDTHPTKIMAGGWGGGSSSTTGVCDRCLRQGAPCVYSFSLPKGRRSTYAGNAAPSDSATSRSAIANPRCTPTYSPIPAPELPAETSSEPVSAARTPLLPIPEHLNINACPSFLQLEEPGHEALRSMAWLENVEFGLGAMGTSTAHGTGASETQDHTGFDAFLNGTDFEDVHMSDIENMSAWSEQESLKEVYLRHGMPTDQKPVSPPPSQDLGHPLRQALENPTPPEDTRYNIDLVCIDDGIAQLSQLSSHLYTLCRASHDLTANIGPCGPESRRLPLFDDKALISAITWLAAPNMNINTYPPRPPSFALTGSPSGPLATSTTPENTLINTFSASHYLLQVLHQLQTLPIPTTRAPPYPDLDEDVGSQTTSRLRSPSLSSTTTNSSSGMRDSAGSQHSSTVIRHLIIACYTLVLKMWSVLLVALQHDAELSTESTSFLNSDKLDKEGDEDTPRPPLLANMRLVLVVNLSSYLVDRLRNAMHTYLSSKITGSADHGLSELESEFRQPLRRLRRTLNS</sequence>
<dbReference type="InterPro" id="IPR036291">
    <property type="entry name" value="NAD(P)-bd_dom_sf"/>
</dbReference>
<comment type="caution">
    <text evidence="8">The sequence shown here is derived from an EMBL/GenBank/DDBJ whole genome shotgun (WGS) entry which is preliminary data.</text>
</comment>
<keyword evidence="4" id="KW-0521">NADP</keyword>
<evidence type="ECO:0000259" key="7">
    <source>
        <dbReference type="SMART" id="SM00829"/>
    </source>
</evidence>
<evidence type="ECO:0000313" key="8">
    <source>
        <dbReference type="EMBL" id="OQD93816.1"/>
    </source>
</evidence>
<comment type="subunit">
    <text evidence="2">Monomer.</text>
</comment>
<dbReference type="PANTHER" id="PTHR45348:SF1">
    <property type="entry name" value="TRANS-ENOYL REDUCTASE STHE"/>
    <property type="match status" value="1"/>
</dbReference>
<dbReference type="PANTHER" id="PTHR45348">
    <property type="entry name" value="HYPOTHETICAL OXIDOREDUCTASE (EUROFUNG)"/>
    <property type="match status" value="1"/>
</dbReference>
<protein>
    <recommendedName>
        <fullName evidence="7">Enoyl reductase (ER) domain-containing protein</fullName>
    </recommendedName>
</protein>
<feature type="region of interest" description="Disordered" evidence="6">
    <location>
        <begin position="375"/>
        <end position="415"/>
    </location>
</feature>
<evidence type="ECO:0000256" key="3">
    <source>
        <dbReference type="ARBA" id="ARBA00022741"/>
    </source>
</evidence>
<proteinExistence type="inferred from homology"/>
<keyword evidence="3" id="KW-0547">Nucleotide-binding</keyword>
<dbReference type="CDD" id="cd08249">
    <property type="entry name" value="enoyl_reductase_like"/>
    <property type="match status" value="1"/>
</dbReference>
<dbReference type="Pfam" id="PF08240">
    <property type="entry name" value="ADH_N"/>
    <property type="match status" value="1"/>
</dbReference>
<name>A0A1V6QXT8_9EURO</name>
<evidence type="ECO:0000256" key="4">
    <source>
        <dbReference type="ARBA" id="ARBA00022857"/>
    </source>
</evidence>
<dbReference type="InterPro" id="IPR013154">
    <property type="entry name" value="ADH-like_N"/>
</dbReference>
<dbReference type="SUPFAM" id="SSF51735">
    <property type="entry name" value="NAD(P)-binding Rossmann-fold domains"/>
    <property type="match status" value="1"/>
</dbReference>